<evidence type="ECO:0000313" key="6">
    <source>
        <dbReference type="EMBL" id="HIU47295.1"/>
    </source>
</evidence>
<dbReference type="PANTHER" id="PTHR42732:SF3">
    <property type="entry name" value="HYDROLASE"/>
    <property type="match status" value="1"/>
</dbReference>
<evidence type="ECO:0000256" key="2">
    <source>
        <dbReference type="ARBA" id="ARBA00022801"/>
    </source>
</evidence>
<proteinExistence type="inferred from homology"/>
<dbReference type="InterPro" id="IPR006104">
    <property type="entry name" value="Glyco_hydro_2_N"/>
</dbReference>
<keyword evidence="3" id="KW-0326">Glycosidase</keyword>
<accession>A0A9D1LSU3</accession>
<dbReference type="InterPro" id="IPR051913">
    <property type="entry name" value="GH2_Domain-Containing"/>
</dbReference>
<name>A0A9D1LSU3_9FIRM</name>
<dbReference type="SUPFAM" id="SSF49785">
    <property type="entry name" value="Galactose-binding domain-like"/>
    <property type="match status" value="1"/>
</dbReference>
<feature type="domain" description="Glycoside hydrolase family 2 catalytic" evidence="4">
    <location>
        <begin position="314"/>
        <end position="499"/>
    </location>
</feature>
<evidence type="ECO:0000256" key="1">
    <source>
        <dbReference type="ARBA" id="ARBA00007401"/>
    </source>
</evidence>
<dbReference type="InterPro" id="IPR017853">
    <property type="entry name" value="GH"/>
</dbReference>
<evidence type="ECO:0000259" key="5">
    <source>
        <dbReference type="Pfam" id="PF02837"/>
    </source>
</evidence>
<reference evidence="6" key="1">
    <citation type="submission" date="2020-10" db="EMBL/GenBank/DDBJ databases">
        <authorList>
            <person name="Gilroy R."/>
        </authorList>
    </citation>
    <scope>NUCLEOTIDE SEQUENCE</scope>
    <source>
        <strain evidence="6">ChiSxjej2B14-8506</strain>
    </source>
</reference>
<dbReference type="EMBL" id="DVNK01000051">
    <property type="protein sequence ID" value="HIU47295.1"/>
    <property type="molecule type" value="Genomic_DNA"/>
</dbReference>
<dbReference type="Gene3D" id="2.60.120.260">
    <property type="entry name" value="Galactose-binding domain-like"/>
    <property type="match status" value="1"/>
</dbReference>
<dbReference type="GO" id="GO:0005975">
    <property type="term" value="P:carbohydrate metabolic process"/>
    <property type="evidence" value="ECO:0007669"/>
    <property type="project" value="InterPro"/>
</dbReference>
<comment type="similarity">
    <text evidence="1">Belongs to the glycosyl hydrolase 2 family.</text>
</comment>
<dbReference type="InterPro" id="IPR036156">
    <property type="entry name" value="Beta-gal/glucu_dom_sf"/>
</dbReference>
<dbReference type="InterPro" id="IPR008979">
    <property type="entry name" value="Galactose-bd-like_sf"/>
</dbReference>
<dbReference type="Gene3D" id="3.20.20.80">
    <property type="entry name" value="Glycosidases"/>
    <property type="match status" value="1"/>
</dbReference>
<dbReference type="SUPFAM" id="SSF49303">
    <property type="entry name" value="beta-Galactosidase/glucuronidase domain"/>
    <property type="match status" value="1"/>
</dbReference>
<dbReference type="Gene3D" id="2.60.40.10">
    <property type="entry name" value="Immunoglobulins"/>
    <property type="match status" value="1"/>
</dbReference>
<feature type="domain" description="Glycosyl hydrolases family 2 sugar binding" evidence="5">
    <location>
        <begin position="65"/>
        <end position="136"/>
    </location>
</feature>
<keyword evidence="2" id="KW-0378">Hydrolase</keyword>
<gene>
    <name evidence="6" type="ORF">IAC59_08595</name>
</gene>
<dbReference type="Proteomes" id="UP000824123">
    <property type="component" value="Unassembled WGS sequence"/>
</dbReference>
<evidence type="ECO:0000313" key="7">
    <source>
        <dbReference type="Proteomes" id="UP000824123"/>
    </source>
</evidence>
<dbReference type="InterPro" id="IPR013783">
    <property type="entry name" value="Ig-like_fold"/>
</dbReference>
<dbReference type="AlphaFoldDB" id="A0A9D1LSU3"/>
<organism evidence="6 7">
    <name type="scientific">Candidatus Fimadaptatus faecigallinarum</name>
    <dbReference type="NCBI Taxonomy" id="2840814"/>
    <lineage>
        <taxon>Bacteria</taxon>
        <taxon>Bacillati</taxon>
        <taxon>Bacillota</taxon>
        <taxon>Clostridia</taxon>
        <taxon>Eubacteriales</taxon>
        <taxon>Candidatus Fimadaptatus</taxon>
    </lineage>
</organism>
<dbReference type="Pfam" id="PF02837">
    <property type="entry name" value="Glyco_hydro_2_N"/>
    <property type="match status" value="1"/>
</dbReference>
<dbReference type="PANTHER" id="PTHR42732">
    <property type="entry name" value="BETA-GALACTOSIDASE"/>
    <property type="match status" value="1"/>
</dbReference>
<dbReference type="Pfam" id="PF02836">
    <property type="entry name" value="Glyco_hydro_2_C"/>
    <property type="match status" value="1"/>
</dbReference>
<evidence type="ECO:0000256" key="3">
    <source>
        <dbReference type="ARBA" id="ARBA00023295"/>
    </source>
</evidence>
<dbReference type="GO" id="GO:0004553">
    <property type="term" value="F:hydrolase activity, hydrolyzing O-glycosyl compounds"/>
    <property type="evidence" value="ECO:0007669"/>
    <property type="project" value="InterPro"/>
</dbReference>
<comment type="caution">
    <text evidence="6">The sequence shown here is derived from an EMBL/GenBank/DDBJ whole genome shotgun (WGS) entry which is preliminary data.</text>
</comment>
<protein>
    <submittedName>
        <fullName evidence="6">Beta-galactosidase</fullName>
    </submittedName>
</protein>
<dbReference type="SUPFAM" id="SSF51445">
    <property type="entry name" value="(Trans)glycosidases"/>
    <property type="match status" value="1"/>
</dbReference>
<sequence>MNIPRAEHPRTQMRRDKWINLNGVWQFEIDYGDSGRAQGILERELKRRITVPFCPESELSGIGERDFMPSVWYRCAFTLPDDWQGQRVLLHFGAVDYLCEAFLNGQSAGTHRGGYSSFEFELTSLLKPGENILVVNARDDLRSGRQPDGKQSSKYASYGCFYTRTTGIWQTVWLECLPDTALREVAYEPDVDNGCVYVRALLDGDTDGVDMRVETFYEGRPTGAVTVKASSVARACVKLDVLKLWELGKGRLYDTRITLLRGDQKLDCVDGYFGMRKLELKRDGLYINDRPVFMRLVLDQGFYPDGIYTAPGDAALLGDIQLAMAMGFNGARLHEKVFEPRFLYWADRMGYMVWGEFPNWGVDISNPGILAAYQDEWLEAVRRDMSHPSIVGWCPFNETWDYDGRRQCDDTLRSIYLMTKALDPTRPVIDTSGNYHVITDIYDVHDYEQRADVFAQHYAPMADGGEVYESHKGRQSYGGQPYFVSEYGGIWAPADGEWQRDDGASWGYGQRPGSEEEFIERYDALTTALLNNPHICGFCYTQLYDVEQEQNGLYTYARKPKFDAGIIRGINARRAAMERQ</sequence>
<reference evidence="6" key="2">
    <citation type="journal article" date="2021" name="PeerJ">
        <title>Extensive microbial diversity within the chicken gut microbiome revealed by metagenomics and culture.</title>
        <authorList>
            <person name="Gilroy R."/>
            <person name="Ravi A."/>
            <person name="Getino M."/>
            <person name="Pursley I."/>
            <person name="Horton D.L."/>
            <person name="Alikhan N.F."/>
            <person name="Baker D."/>
            <person name="Gharbi K."/>
            <person name="Hall N."/>
            <person name="Watson M."/>
            <person name="Adriaenssens E.M."/>
            <person name="Foster-Nyarko E."/>
            <person name="Jarju S."/>
            <person name="Secka A."/>
            <person name="Antonio M."/>
            <person name="Oren A."/>
            <person name="Chaudhuri R.R."/>
            <person name="La Ragione R."/>
            <person name="Hildebrand F."/>
            <person name="Pallen M.J."/>
        </authorList>
    </citation>
    <scope>NUCLEOTIDE SEQUENCE</scope>
    <source>
        <strain evidence="6">ChiSxjej2B14-8506</strain>
    </source>
</reference>
<dbReference type="InterPro" id="IPR006103">
    <property type="entry name" value="Glyco_hydro_2_cat"/>
</dbReference>
<evidence type="ECO:0000259" key="4">
    <source>
        <dbReference type="Pfam" id="PF02836"/>
    </source>
</evidence>